<sequence>MPNILTGLNSKQKEAVLCTEGPLLIMAGAGSGKTRVLTHRIAYLIKEKNVMPWHVLAITFTNKAANEMRSRINQLLGSSGDDAWVSTFHALGARILRRYIDKLGYSRSFTISGVSEQRTLVKHIMSELNLDPKQNNPKSILAEISNAKNNLDDAEHYNNKFGDSNNPNKKVTAQVYLKYQKELKQNQSIDFDDLIMLPIKILKQFPDILSYYQDKFRYINVDEYQDTNEAQYRLVNLLAKKYQNICVVGDADQSIYGWRGANMNNILDFQDDYPKAHVTLMEQNYRSTKTILDAANSVIKNNEGRKPKKLWTENDSGKKISYYRGQNEHDESYYVVSQIKNLKNKQHLSYNDFAVLYRTNAQSRVIEETLLKSNIPYNIVGGNRFYDRKEIQDILAYLTVLSNPDDSMSLTRIINVPKRKIGPSSVEKLRIFAEDNHWNMLKAAQNMDINNDVSNRIKNSIGSFGAIISKLQSEVDNLSVTDLTRKVLKQTGYLDSLKLSKSLESKARIENIEEFLSVTQQYDTKHQDDDLSGRLSDFLSDLSLVSAQDDVDEKSPQVTLMTLHAAKGLEFPVVFMIGMEEGIFPLASANDDPSELEEERRLAYVGITRAQRKLYLTNSYSRMLYGRMQTNPESRFIKEIDPSLIHSDNKQSELNHKIPFANSIQRNRYQRANQSIYHRPDQVVEKPKETGANHKDWQIGTKVRHKAWGVGTVVKIEGTGDDMELDIAFPSKGIKRLLAAFAPINKIK</sequence>
<comment type="similarity">
    <text evidence="1 11">Belongs to the helicase family. UvrD subfamily.</text>
</comment>
<dbReference type="EMBL" id="BRPL01000002">
    <property type="protein sequence ID" value="GLB46641.1"/>
    <property type="molecule type" value="Genomic_DNA"/>
</dbReference>
<dbReference type="InterPro" id="IPR005751">
    <property type="entry name" value="ATP-dep_DNA_helicase_PcrA"/>
</dbReference>
<keyword evidence="7" id="KW-0413">Isomerase</keyword>
<feature type="binding site" evidence="10">
    <location>
        <begin position="27"/>
        <end position="34"/>
    </location>
    <ligand>
        <name>ATP</name>
        <dbReference type="ChEBI" id="CHEBI:30616"/>
    </ligand>
</feature>
<evidence type="ECO:0000313" key="14">
    <source>
        <dbReference type="EMBL" id="GLB46641.1"/>
    </source>
</evidence>
<dbReference type="SUPFAM" id="SSF52540">
    <property type="entry name" value="P-loop containing nucleoside triphosphate hydrolases"/>
    <property type="match status" value="1"/>
</dbReference>
<evidence type="ECO:0000256" key="9">
    <source>
        <dbReference type="ARBA" id="ARBA00048988"/>
    </source>
</evidence>
<evidence type="ECO:0000259" key="12">
    <source>
        <dbReference type="PROSITE" id="PS51198"/>
    </source>
</evidence>
<comment type="caution">
    <text evidence="14">The sequence shown here is derived from an EMBL/GenBank/DDBJ whole genome shotgun (WGS) entry which is preliminary data.</text>
</comment>
<protein>
    <recommendedName>
        <fullName evidence="11">ATP-dependent DNA helicase</fullName>
        <ecNumber evidence="11">5.6.2.4</ecNumber>
    </recommendedName>
</protein>
<dbReference type="InterPro" id="IPR013986">
    <property type="entry name" value="DExx_box_DNA_helicase_dom_sf"/>
</dbReference>
<dbReference type="InterPro" id="IPR027417">
    <property type="entry name" value="P-loop_NTPase"/>
</dbReference>
<dbReference type="GO" id="GO:0005829">
    <property type="term" value="C:cytosol"/>
    <property type="evidence" value="ECO:0007669"/>
    <property type="project" value="TreeGrafter"/>
</dbReference>
<dbReference type="GO" id="GO:0033202">
    <property type="term" value="C:DNA helicase complex"/>
    <property type="evidence" value="ECO:0007669"/>
    <property type="project" value="TreeGrafter"/>
</dbReference>
<keyword evidence="5 10" id="KW-0067">ATP-binding</keyword>
<evidence type="ECO:0000256" key="2">
    <source>
        <dbReference type="ARBA" id="ARBA00022741"/>
    </source>
</evidence>
<dbReference type="PANTHER" id="PTHR11070">
    <property type="entry name" value="UVRD / RECB / PCRA DNA HELICASE FAMILY MEMBER"/>
    <property type="match status" value="1"/>
</dbReference>
<evidence type="ECO:0000256" key="5">
    <source>
        <dbReference type="ARBA" id="ARBA00022840"/>
    </source>
</evidence>
<dbReference type="Gene3D" id="1.10.486.10">
    <property type="entry name" value="PCRA, domain 4"/>
    <property type="match status" value="1"/>
</dbReference>
<dbReference type="GO" id="GO:0003677">
    <property type="term" value="F:DNA binding"/>
    <property type="evidence" value="ECO:0007669"/>
    <property type="project" value="UniProtKB-KW"/>
</dbReference>
<dbReference type="GO" id="GO:0006260">
    <property type="term" value="P:DNA replication"/>
    <property type="evidence" value="ECO:0007669"/>
    <property type="project" value="InterPro"/>
</dbReference>
<feature type="domain" description="UvrD-like helicase ATP-binding" evidence="12">
    <location>
        <begin position="6"/>
        <end position="288"/>
    </location>
</feature>
<evidence type="ECO:0000313" key="15">
    <source>
        <dbReference type="Proteomes" id="UP001144204"/>
    </source>
</evidence>
<keyword evidence="15" id="KW-1185">Reference proteome</keyword>
<dbReference type="GO" id="GO:0016787">
    <property type="term" value="F:hydrolase activity"/>
    <property type="evidence" value="ECO:0007669"/>
    <property type="project" value="UniProtKB-UniRule"/>
</dbReference>
<keyword evidence="3 10" id="KW-0378">Hydrolase</keyword>
<evidence type="ECO:0000259" key="13">
    <source>
        <dbReference type="PROSITE" id="PS51217"/>
    </source>
</evidence>
<keyword evidence="2 10" id="KW-0547">Nucleotide-binding</keyword>
<dbReference type="Pfam" id="PF13361">
    <property type="entry name" value="UvrD_C"/>
    <property type="match status" value="1"/>
</dbReference>
<dbReference type="Proteomes" id="UP001144204">
    <property type="component" value="Unassembled WGS sequence"/>
</dbReference>
<comment type="catalytic activity">
    <reaction evidence="9 11">
        <text>ATP + H2O = ADP + phosphate + H(+)</text>
        <dbReference type="Rhea" id="RHEA:13065"/>
        <dbReference type="ChEBI" id="CHEBI:15377"/>
        <dbReference type="ChEBI" id="CHEBI:15378"/>
        <dbReference type="ChEBI" id="CHEBI:30616"/>
        <dbReference type="ChEBI" id="CHEBI:43474"/>
        <dbReference type="ChEBI" id="CHEBI:456216"/>
        <dbReference type="EC" id="5.6.2.4"/>
    </reaction>
</comment>
<dbReference type="CDD" id="cd17932">
    <property type="entry name" value="DEXQc_UvrD"/>
    <property type="match status" value="1"/>
</dbReference>
<evidence type="ECO:0000256" key="11">
    <source>
        <dbReference type="RuleBase" id="RU364053"/>
    </source>
</evidence>
<name>A0A9W6ES03_9LACO</name>
<keyword evidence="4 10" id="KW-0347">Helicase</keyword>
<dbReference type="EC" id="5.6.2.4" evidence="11"/>
<proteinExistence type="inferred from homology"/>
<gene>
    <name evidence="14" type="primary">pcrA</name>
    <name evidence="14" type="ORF">WR164_06200</name>
</gene>
<dbReference type="Gene3D" id="3.40.50.300">
    <property type="entry name" value="P-loop containing nucleotide triphosphate hydrolases"/>
    <property type="match status" value="2"/>
</dbReference>
<dbReference type="FunFam" id="1.10.486.10:FF:000003">
    <property type="entry name" value="ATP-dependent DNA helicase"/>
    <property type="match status" value="1"/>
</dbReference>
<evidence type="ECO:0000256" key="6">
    <source>
        <dbReference type="ARBA" id="ARBA00023125"/>
    </source>
</evidence>
<comment type="catalytic activity">
    <reaction evidence="8">
        <text>Couples ATP hydrolysis with the unwinding of duplex DNA by translocating in the 3'-5' direction.</text>
        <dbReference type="EC" id="5.6.2.4"/>
    </reaction>
</comment>
<evidence type="ECO:0000256" key="10">
    <source>
        <dbReference type="PROSITE-ProRule" id="PRU00560"/>
    </source>
</evidence>
<evidence type="ECO:0000256" key="3">
    <source>
        <dbReference type="ARBA" id="ARBA00022801"/>
    </source>
</evidence>
<dbReference type="PROSITE" id="PS51198">
    <property type="entry name" value="UVRD_HELICASE_ATP_BIND"/>
    <property type="match status" value="1"/>
</dbReference>
<dbReference type="InterPro" id="IPR000212">
    <property type="entry name" value="DNA_helicase_UvrD/REP"/>
</dbReference>
<accession>A0A9W6ES03</accession>
<dbReference type="CDD" id="cd18807">
    <property type="entry name" value="SF1_C_UvrD"/>
    <property type="match status" value="1"/>
</dbReference>
<organism evidence="14 15">
    <name type="scientific">Philodulcilactobacillus myokoensis</name>
    <dbReference type="NCBI Taxonomy" id="2929573"/>
    <lineage>
        <taxon>Bacteria</taxon>
        <taxon>Bacillati</taxon>
        <taxon>Bacillota</taxon>
        <taxon>Bacilli</taxon>
        <taxon>Lactobacillales</taxon>
        <taxon>Lactobacillaceae</taxon>
        <taxon>Philodulcilactobacillus</taxon>
    </lineage>
</organism>
<dbReference type="InterPro" id="IPR014016">
    <property type="entry name" value="UvrD-like_ATP-bd"/>
</dbReference>
<evidence type="ECO:0000256" key="7">
    <source>
        <dbReference type="ARBA" id="ARBA00023235"/>
    </source>
</evidence>
<evidence type="ECO:0000256" key="8">
    <source>
        <dbReference type="ARBA" id="ARBA00034617"/>
    </source>
</evidence>
<dbReference type="GO" id="GO:0005524">
    <property type="term" value="F:ATP binding"/>
    <property type="evidence" value="ECO:0007669"/>
    <property type="project" value="UniProtKB-UniRule"/>
</dbReference>
<dbReference type="PROSITE" id="PS51217">
    <property type="entry name" value="UVRD_HELICASE_CTER"/>
    <property type="match status" value="1"/>
</dbReference>
<feature type="domain" description="UvrD-like helicase C-terminal" evidence="13">
    <location>
        <begin position="289"/>
        <end position="568"/>
    </location>
</feature>
<evidence type="ECO:0000256" key="1">
    <source>
        <dbReference type="ARBA" id="ARBA00009922"/>
    </source>
</evidence>
<dbReference type="Pfam" id="PF00580">
    <property type="entry name" value="UvrD-helicase"/>
    <property type="match status" value="1"/>
</dbReference>
<dbReference type="GO" id="GO:0043138">
    <property type="term" value="F:3'-5' DNA helicase activity"/>
    <property type="evidence" value="ECO:0007669"/>
    <property type="project" value="UniProtKB-EC"/>
</dbReference>
<reference evidence="14" key="2">
    <citation type="journal article" date="2023" name="PLoS ONE">
        <title>Philodulcilactobacillus myokoensis gen. nov., sp. nov., a fructophilic, acidophilic, and agar-phobic lactic acid bacterium isolated from fermented vegetable extracts.</title>
        <authorList>
            <person name="Kouya T."/>
            <person name="Ishiyama Y."/>
            <person name="Ohashi S."/>
            <person name="Kumakubo R."/>
            <person name="Yamazaki T."/>
            <person name="Otaki T."/>
        </authorList>
    </citation>
    <scope>NUCLEOTIDE SEQUENCE</scope>
    <source>
        <strain evidence="14">WR16-4</strain>
    </source>
</reference>
<reference evidence="14" key="1">
    <citation type="submission" date="2022-07" db="EMBL/GenBank/DDBJ databases">
        <authorList>
            <person name="Kouya T."/>
            <person name="Ishiyama Y."/>
        </authorList>
    </citation>
    <scope>NUCLEOTIDE SEQUENCE</scope>
    <source>
        <strain evidence="14">WR16-4</strain>
    </source>
</reference>
<evidence type="ECO:0000256" key="4">
    <source>
        <dbReference type="ARBA" id="ARBA00022806"/>
    </source>
</evidence>
<dbReference type="InterPro" id="IPR014017">
    <property type="entry name" value="DNA_helicase_UvrD-like_C"/>
</dbReference>
<dbReference type="Gene3D" id="1.10.10.160">
    <property type="match status" value="1"/>
</dbReference>
<keyword evidence="6 11" id="KW-0238">DNA-binding</keyword>
<dbReference type="Pfam" id="PF21196">
    <property type="entry name" value="PcrA_UvrD_tudor"/>
    <property type="match status" value="1"/>
</dbReference>
<dbReference type="AlphaFoldDB" id="A0A9W6ES03"/>
<dbReference type="NCBIfam" id="TIGR01073">
    <property type="entry name" value="pcrA"/>
    <property type="match status" value="1"/>
</dbReference>
<dbReference type="GO" id="GO:0000725">
    <property type="term" value="P:recombinational repair"/>
    <property type="evidence" value="ECO:0007669"/>
    <property type="project" value="TreeGrafter"/>
</dbReference>
<dbReference type="PANTHER" id="PTHR11070:SF2">
    <property type="entry name" value="ATP-DEPENDENT DNA HELICASE SRS2"/>
    <property type="match status" value="1"/>
</dbReference>